<evidence type="ECO:0000256" key="1">
    <source>
        <dbReference type="SAM" id="Phobius"/>
    </source>
</evidence>
<keyword evidence="1" id="KW-0472">Membrane</keyword>
<keyword evidence="1" id="KW-1133">Transmembrane helix</keyword>
<organism evidence="2 4">
    <name type="scientific">Vreelandella boliviensis LC1</name>
    <dbReference type="NCBI Taxonomy" id="1072583"/>
    <lineage>
        <taxon>Bacteria</taxon>
        <taxon>Pseudomonadati</taxon>
        <taxon>Pseudomonadota</taxon>
        <taxon>Gammaproteobacteria</taxon>
        <taxon>Oceanospirillales</taxon>
        <taxon>Halomonadaceae</taxon>
        <taxon>Vreelandella</taxon>
    </lineage>
</organism>
<reference evidence="2 4" key="1">
    <citation type="submission" date="2011-10" db="EMBL/GenBank/DDBJ databases">
        <authorList>
            <person name="Quillaguamn J."/>
            <person name="Guzmn D."/>
            <person name="Balderrama-Subieta A."/>
            <person name="Cardona-Ortuo C."/>
            <person name="Guevara-Martnez M."/>
            <person name="Callisaya-Quispe N."/>
        </authorList>
    </citation>
    <scope>NUCLEOTIDE SEQUENCE [LARGE SCALE GENOMIC DNA]</scope>
    <source>
        <strain evidence="2 4">LC1</strain>
    </source>
</reference>
<dbReference type="RefSeq" id="WP_007112492.1">
    <property type="nucleotide sequence ID" value="NZ_JH393257.1"/>
</dbReference>
<accession>A0A265E208</accession>
<reference evidence="3 5" key="2">
    <citation type="submission" date="2017-07" db="EMBL/GenBank/DDBJ databases">
        <title>Shotgun whole genome sequences of three halophilic bacterial isolates.</title>
        <authorList>
            <person name="Pozzo T."/>
            <person name="Higdon S.M."/>
            <person name="Quillaguaman J."/>
        </authorList>
    </citation>
    <scope>NUCLEOTIDE SEQUENCE [LARGE SCALE GENOMIC DNA]</scope>
    <source>
        <strain evidence="3 5">LC1</strain>
    </source>
</reference>
<dbReference type="InterPro" id="IPR018895">
    <property type="entry name" value="DUF2474"/>
</dbReference>
<dbReference type="STRING" id="1072583.KUC_1515"/>
<evidence type="ECO:0000313" key="3">
    <source>
        <dbReference type="EMBL" id="OZT75597.1"/>
    </source>
</evidence>
<evidence type="ECO:0000313" key="4">
    <source>
        <dbReference type="Proteomes" id="UP000005756"/>
    </source>
</evidence>
<protein>
    <submittedName>
        <fullName evidence="3">DUF2474 domain-containing protein</fullName>
    </submittedName>
</protein>
<keyword evidence="5" id="KW-1185">Reference proteome</keyword>
<evidence type="ECO:0000313" key="2">
    <source>
        <dbReference type="EMBL" id="EHJ94556.1"/>
    </source>
</evidence>
<dbReference type="Pfam" id="PF10617">
    <property type="entry name" value="DUF2474"/>
    <property type="match status" value="1"/>
</dbReference>
<dbReference type="Proteomes" id="UP000216538">
    <property type="component" value="Unassembled WGS sequence"/>
</dbReference>
<dbReference type="Proteomes" id="UP000005756">
    <property type="component" value="Unassembled WGS sequence"/>
</dbReference>
<dbReference type="EMBL" id="JH393257">
    <property type="protein sequence ID" value="EHJ94556.1"/>
    <property type="molecule type" value="Genomic_DNA"/>
</dbReference>
<dbReference type="AlphaFoldDB" id="A0A265E208"/>
<keyword evidence="1" id="KW-0812">Transmembrane</keyword>
<feature type="transmembrane region" description="Helical" evidence="1">
    <location>
        <begin position="12"/>
        <end position="33"/>
    </location>
</feature>
<name>A0A265E208_9GAMM</name>
<proteinExistence type="predicted"/>
<evidence type="ECO:0000313" key="5">
    <source>
        <dbReference type="Proteomes" id="UP000216538"/>
    </source>
</evidence>
<gene>
    <name evidence="3" type="ORF">CE457_04175</name>
    <name evidence="2" type="ORF">KUC_1515</name>
</gene>
<sequence length="40" mass="4269">MKPLAKRLGWLVTIWLSSVGVLLLISLGLKFVMGVAGLTS</sequence>
<dbReference type="EMBL" id="NPEY01000002">
    <property type="protein sequence ID" value="OZT75597.1"/>
    <property type="molecule type" value="Genomic_DNA"/>
</dbReference>